<dbReference type="PANTHER" id="PTHR14237:SF80">
    <property type="entry name" value="MOLYBDENUM COFACTOR SULFURASE"/>
    <property type="match status" value="1"/>
</dbReference>
<dbReference type="Gene3D" id="3.40.640.10">
    <property type="entry name" value="Type I PLP-dependent aspartate aminotransferase-like (Major domain)"/>
    <property type="match status" value="1"/>
</dbReference>
<dbReference type="SUPFAM" id="SSF53383">
    <property type="entry name" value="PLP-dependent transferases"/>
    <property type="match status" value="1"/>
</dbReference>
<dbReference type="GO" id="GO:0008265">
    <property type="term" value="F:molybdenum cofactor sulfurtransferase activity"/>
    <property type="evidence" value="ECO:0007669"/>
    <property type="project" value="TreeGrafter"/>
</dbReference>
<dbReference type="EMBL" id="CM003099">
    <property type="protein sequence ID" value="KUI66681.1"/>
    <property type="molecule type" value="Genomic_DNA"/>
</dbReference>
<keyword evidence="4" id="KW-1185">Reference proteome</keyword>
<evidence type="ECO:0000313" key="3">
    <source>
        <dbReference type="EMBL" id="KUI66681.1"/>
    </source>
</evidence>
<dbReference type="InterPro" id="IPR015422">
    <property type="entry name" value="PyrdxlP-dep_Trfase_small"/>
</dbReference>
<name>A0A194VR60_CYTMA</name>
<dbReference type="GO" id="GO:0043545">
    <property type="term" value="P:molybdopterin cofactor metabolic process"/>
    <property type="evidence" value="ECO:0007669"/>
    <property type="project" value="TreeGrafter"/>
</dbReference>
<accession>A0A194VR60</accession>
<sequence>MISFKSLSRSWCQTRKRTVLPQRPGSQLILYRSFNNKPSSSSPSAYGELPTSRDEEVYPLPVREIRETEYPHMNQGIYLDHSGTTIYPRSLVEGFANRLSTNLYGNPHSANAPAELSGHVVDSVREKALRHLGADPRHFDLVFVANATAAIKLVADAFRDLAEKTRSGSFWYGYHKDSHTSLVGVRELTGGNSHCFEGDDQVREWLRYPDSSLGPRGGAAHGYHHGGGGGRRRHGLGLGLLAYPGQSNMTGRRLPLSWPGQLRASPAFQNTYSLLDCAALAMTSPLSSVFRDVDAAPDFACVSFYKIFGFPDLGALIVRRDSGHILTLRKYFGGGTVTMVSVLGDSWHKTKGLDSTAAAAAAGELSTGEESGGQQQQYHHHHHHQQQHAASSYNIHDGLEDGTLPFHSILALGEAIDAHTRIYGSMENISRHTTQLSRQLYDRMRHLRHSNGRPLCRIYADDHNGQGFGNAEKQGATIAFNLQDEDGAYIPYSDVERIANENGVYVRSGGICCPGGLFTALEYEPWQLQRAFSAHHVCGPDGISLIHQLPTGVVRASLGAMSTRDDVDTFVMFLRETFLDRGLARAVTSAEDSMAHSRRDDAFYHDCEPVLAKEEATG</sequence>
<feature type="domain" description="Aminotransferase class V" evidence="2">
    <location>
        <begin position="395"/>
        <end position="570"/>
    </location>
</feature>
<evidence type="ECO:0000256" key="1">
    <source>
        <dbReference type="SAM" id="MobiDB-lite"/>
    </source>
</evidence>
<evidence type="ECO:0000313" key="4">
    <source>
        <dbReference type="Proteomes" id="UP000078559"/>
    </source>
</evidence>
<proteinExistence type="predicted"/>
<organism evidence="3 4">
    <name type="scientific">Cytospora mali</name>
    <name type="common">Apple Valsa canker fungus</name>
    <name type="synonym">Valsa mali</name>
    <dbReference type="NCBI Taxonomy" id="578113"/>
    <lineage>
        <taxon>Eukaryota</taxon>
        <taxon>Fungi</taxon>
        <taxon>Dikarya</taxon>
        <taxon>Ascomycota</taxon>
        <taxon>Pezizomycotina</taxon>
        <taxon>Sordariomycetes</taxon>
        <taxon>Sordariomycetidae</taxon>
        <taxon>Diaporthales</taxon>
        <taxon>Cytosporaceae</taxon>
        <taxon>Cytospora</taxon>
    </lineage>
</organism>
<gene>
    <name evidence="3" type="ORF">VM1G_01597</name>
</gene>
<evidence type="ECO:0000259" key="2">
    <source>
        <dbReference type="Pfam" id="PF00266"/>
    </source>
</evidence>
<dbReference type="InterPro" id="IPR000192">
    <property type="entry name" value="Aminotrans_V_dom"/>
</dbReference>
<dbReference type="Proteomes" id="UP000078559">
    <property type="component" value="Chromosome 2"/>
</dbReference>
<feature type="region of interest" description="Disordered" evidence="1">
    <location>
        <begin position="358"/>
        <end position="391"/>
    </location>
</feature>
<dbReference type="OrthoDB" id="10264306at2759"/>
<dbReference type="InterPro" id="IPR015421">
    <property type="entry name" value="PyrdxlP-dep_Trfase_major"/>
</dbReference>
<dbReference type="PANTHER" id="PTHR14237">
    <property type="entry name" value="MOLYBDOPTERIN COFACTOR SULFURASE MOSC"/>
    <property type="match status" value="1"/>
</dbReference>
<feature type="compositionally biased region" description="Low complexity" evidence="1">
    <location>
        <begin position="358"/>
        <end position="377"/>
    </location>
</feature>
<dbReference type="SMR" id="A0A194VR60"/>
<dbReference type="Pfam" id="PF00266">
    <property type="entry name" value="Aminotran_5"/>
    <property type="match status" value="2"/>
</dbReference>
<dbReference type="Gene3D" id="3.90.1150.10">
    <property type="entry name" value="Aspartate Aminotransferase, domain 1"/>
    <property type="match status" value="1"/>
</dbReference>
<feature type="domain" description="Aminotransferase class V" evidence="2">
    <location>
        <begin position="77"/>
        <end position="160"/>
    </location>
</feature>
<feature type="region of interest" description="Disordered" evidence="1">
    <location>
        <begin position="33"/>
        <end position="53"/>
    </location>
</feature>
<protein>
    <submittedName>
        <fullName evidence="3">Molybdenum cofactor sulfurase</fullName>
    </submittedName>
</protein>
<dbReference type="InterPro" id="IPR015424">
    <property type="entry name" value="PyrdxlP-dep_Trfase"/>
</dbReference>
<reference evidence="3" key="1">
    <citation type="submission" date="2014-12" db="EMBL/GenBank/DDBJ databases">
        <title>Genome Sequence of Valsa Canker Pathogens Uncovers a Specific Adaption of Colonization on Woody Bark.</title>
        <authorList>
            <person name="Yin Z."/>
            <person name="Liu H."/>
            <person name="Gao X."/>
            <person name="Li Z."/>
            <person name="Song N."/>
            <person name="Ke X."/>
            <person name="Dai Q."/>
            <person name="Wu Y."/>
            <person name="Sun Y."/>
            <person name="Xu J.-R."/>
            <person name="Kang Z.K."/>
            <person name="Wang L."/>
            <person name="Huang L."/>
        </authorList>
    </citation>
    <scope>NUCLEOTIDE SEQUENCE [LARGE SCALE GENOMIC DNA]</scope>
    <source>
        <strain evidence="3">03-8</strain>
    </source>
</reference>
<dbReference type="AlphaFoldDB" id="A0A194VR60"/>